<keyword evidence="6 10" id="KW-1133">Transmembrane helix</keyword>
<dbReference type="GO" id="GO:0004984">
    <property type="term" value="F:olfactory receptor activity"/>
    <property type="evidence" value="ECO:0007669"/>
    <property type="project" value="InterPro"/>
</dbReference>
<feature type="transmembrane region" description="Helical" evidence="10">
    <location>
        <begin position="76"/>
        <end position="97"/>
    </location>
</feature>
<feature type="transmembrane region" description="Helical" evidence="10">
    <location>
        <begin position="202"/>
        <end position="229"/>
    </location>
</feature>
<comment type="similarity">
    <text evidence="10">Belongs to the insect chemoreceptor superfamily. Heteromeric odorant receptor channel (TC 1.A.69) family.</text>
</comment>
<accession>A0A075TD52</accession>
<dbReference type="EMBL" id="MN399772">
    <property type="protein sequence ID" value="QLF97400.1"/>
    <property type="molecule type" value="mRNA"/>
</dbReference>
<dbReference type="OrthoDB" id="6678752at2759"/>
<keyword evidence="8 10" id="KW-0675">Receptor</keyword>
<dbReference type="InterPro" id="IPR004117">
    <property type="entry name" value="7tm6_olfct_rcpt"/>
</dbReference>
<evidence type="ECO:0000256" key="5">
    <source>
        <dbReference type="ARBA" id="ARBA00022725"/>
    </source>
</evidence>
<keyword evidence="3 10" id="KW-0716">Sensory transduction</keyword>
<evidence type="ECO:0000256" key="3">
    <source>
        <dbReference type="ARBA" id="ARBA00022606"/>
    </source>
</evidence>
<comment type="subcellular location">
    <subcellularLocation>
        <location evidence="1 10">Cell membrane</location>
        <topology evidence="1 10">Multi-pass membrane protein</topology>
    </subcellularLocation>
</comment>
<dbReference type="GO" id="GO:0005549">
    <property type="term" value="F:odorant binding"/>
    <property type="evidence" value="ECO:0007669"/>
    <property type="project" value="InterPro"/>
</dbReference>
<evidence type="ECO:0000313" key="12">
    <source>
        <dbReference type="EMBL" id="QLF97400.1"/>
    </source>
</evidence>
<proteinExistence type="evidence at transcript level"/>
<dbReference type="PANTHER" id="PTHR21137:SF35">
    <property type="entry name" value="ODORANT RECEPTOR 19A-RELATED"/>
    <property type="match status" value="1"/>
</dbReference>
<gene>
    <name evidence="11" type="primary">OR13</name>
</gene>
<reference evidence="11" key="1">
    <citation type="journal article" date="2014" name="BMC Genomics">
        <title>Identification and characterization of three chemosensory receptor families in the cotton bollworm Helicoverpa armigera.</title>
        <authorList>
            <person name="Liu N.Y."/>
            <person name="Xu W."/>
            <person name="Papanicolaou A."/>
            <person name="Dong S.L."/>
            <person name="Anderson A."/>
        </authorList>
    </citation>
    <scope>NUCLEOTIDE SEQUENCE</scope>
</reference>
<keyword evidence="9 10" id="KW-0807">Transducer</keyword>
<evidence type="ECO:0000256" key="8">
    <source>
        <dbReference type="ARBA" id="ARBA00023170"/>
    </source>
</evidence>
<evidence type="ECO:0000256" key="10">
    <source>
        <dbReference type="RuleBase" id="RU351113"/>
    </source>
</evidence>
<reference evidence="12" key="2">
    <citation type="journal article" date="2020" name="Front. Physiol.">
        <title>An Orphan Pheromone Receptor Affects the Mating Behavior of Helicoverpa armigera.</title>
        <authorList>
            <person name="Cao S."/>
            <person name="Huang T."/>
            <person name="Shen J."/>
            <person name="Liu Y."/>
            <person name="Wang G."/>
        </authorList>
    </citation>
    <scope>NUCLEOTIDE SEQUENCE</scope>
    <source>
        <tissue evidence="12">Antenna</tissue>
    </source>
</reference>
<evidence type="ECO:0000313" key="11">
    <source>
        <dbReference type="EMBL" id="AIG51861.1"/>
    </source>
</evidence>
<evidence type="ECO:0000256" key="4">
    <source>
        <dbReference type="ARBA" id="ARBA00022692"/>
    </source>
</evidence>
<dbReference type="AlphaFoldDB" id="A0A075TD52"/>
<protein>
    <recommendedName>
        <fullName evidence="10">Odorant receptor</fullName>
    </recommendedName>
</protein>
<sequence>MKILSDGSDLEGVEKVEDIFYINLARKSMWILDSWPKTPNESVTYRYFVLALNVATLVGGAVYLRNNTGVLSSFELGHTYITVFMNCITCSRCIMILSREYNEVMLSFVNKIHLFHHRHKSEYAYKTHIFIHKISHFYTVYLLGLALNGLLLFNMIPFYNCYSRGMFRDVIPANATYDHSVFYSVPFDYTTKFKGYIAMTSFNCFISYTCTSYFCVVDLTVSLVIFHLWGHMRLLTYHLANFKKPASVLESNENTDAIKDHSYTQEELKEVFGKLREYIRHHNLILNFSSEMSNAFGPALLAYMVFHQVSGCILLLECSQLDMKTLVRYGPLTVVIFQQLIQISVIFELLGSSNDKLIDAVYLVPWEYMDTKNRKLVFVMLRQSQRSIDLKMMSMLTVGVQTMTAILKTSFSYFVMLKTVAEEEQ</sequence>
<dbReference type="SMR" id="A0A075TD52"/>
<dbReference type="GO" id="GO:0007165">
    <property type="term" value="P:signal transduction"/>
    <property type="evidence" value="ECO:0007669"/>
    <property type="project" value="UniProtKB-KW"/>
</dbReference>
<dbReference type="OMA" id="WIFLRIM"/>
<dbReference type="EMBL" id="KF768667">
    <property type="protein sequence ID" value="AIG51861.1"/>
    <property type="molecule type" value="mRNA"/>
</dbReference>
<dbReference type="GO" id="GO:0005886">
    <property type="term" value="C:plasma membrane"/>
    <property type="evidence" value="ECO:0007669"/>
    <property type="project" value="UniProtKB-SubCell"/>
</dbReference>
<keyword evidence="4 10" id="KW-0812">Transmembrane</keyword>
<keyword evidence="7 10" id="KW-0472">Membrane</keyword>
<evidence type="ECO:0000256" key="1">
    <source>
        <dbReference type="ARBA" id="ARBA00004651"/>
    </source>
</evidence>
<keyword evidence="2" id="KW-1003">Cell membrane</keyword>
<evidence type="ECO:0000256" key="6">
    <source>
        <dbReference type="ARBA" id="ARBA00022989"/>
    </source>
</evidence>
<feature type="transmembrane region" description="Helical" evidence="10">
    <location>
        <begin position="138"/>
        <end position="159"/>
    </location>
</feature>
<name>A0A075TD52_HELAM</name>
<comment type="caution">
    <text evidence="10">Lacks conserved residue(s) required for the propagation of feature annotation.</text>
</comment>
<evidence type="ECO:0000256" key="7">
    <source>
        <dbReference type="ARBA" id="ARBA00023136"/>
    </source>
</evidence>
<evidence type="ECO:0000256" key="9">
    <source>
        <dbReference type="ARBA" id="ARBA00023224"/>
    </source>
</evidence>
<feature type="transmembrane region" description="Helical" evidence="10">
    <location>
        <begin position="45"/>
        <end position="64"/>
    </location>
</feature>
<dbReference type="Pfam" id="PF02949">
    <property type="entry name" value="7tm_6"/>
    <property type="match status" value="1"/>
</dbReference>
<dbReference type="PANTHER" id="PTHR21137">
    <property type="entry name" value="ODORANT RECEPTOR"/>
    <property type="match status" value="1"/>
</dbReference>
<keyword evidence="5 10" id="KW-0552">Olfaction</keyword>
<evidence type="ECO:0000256" key="2">
    <source>
        <dbReference type="ARBA" id="ARBA00022475"/>
    </source>
</evidence>
<organism evidence="11">
    <name type="scientific">Helicoverpa armigera</name>
    <name type="common">Cotton bollworm</name>
    <name type="synonym">Heliothis armigera</name>
    <dbReference type="NCBI Taxonomy" id="29058"/>
    <lineage>
        <taxon>Eukaryota</taxon>
        <taxon>Metazoa</taxon>
        <taxon>Ecdysozoa</taxon>
        <taxon>Arthropoda</taxon>
        <taxon>Hexapoda</taxon>
        <taxon>Insecta</taxon>
        <taxon>Pterygota</taxon>
        <taxon>Neoptera</taxon>
        <taxon>Endopterygota</taxon>
        <taxon>Lepidoptera</taxon>
        <taxon>Glossata</taxon>
        <taxon>Ditrysia</taxon>
        <taxon>Noctuoidea</taxon>
        <taxon>Noctuidae</taxon>
        <taxon>Heliothinae</taxon>
        <taxon>Helicoverpa</taxon>
    </lineage>
</organism>